<sequence>MAWGSEHASAGPYGVDAVEPAARWGGDPYGKPAAEVGLYGCESGHSPAVCGEAGGWPVAAKCAREPRRLNPVKLGSSSGQAPRTFGRMADACFAHPRLAAIYDPLDPDRGDLDAYLGIAEEFGARRVLDIGCGTGVFALLLAERGIEVVGVDPARASLDVARAKPGGDRVRWFCGDVTALPPLQADLATMTANVAQAIADPHTWQTTLRGAHAALRPGGHLVFETRDPAGRAWEEWTRENSYRVTEVPGVGSVESWVELIEVSGPFVTFRGTYAFAADGQVLTSDSTLRFRDRDEVESDLVAHGYVVREVRDAPDRPGKEFVFLAQRP</sequence>
<gene>
    <name evidence="5" type="ORF">GCM10010345_81120</name>
</gene>
<reference evidence="6" key="1">
    <citation type="journal article" date="2019" name="Int. J. Syst. Evol. Microbiol.">
        <title>The Global Catalogue of Microorganisms (GCM) 10K type strain sequencing project: providing services to taxonomists for standard genome sequencing and annotation.</title>
        <authorList>
            <consortium name="The Broad Institute Genomics Platform"/>
            <consortium name="The Broad Institute Genome Sequencing Center for Infectious Disease"/>
            <person name="Wu L."/>
            <person name="Ma J."/>
        </authorList>
    </citation>
    <scope>NUCLEOTIDE SEQUENCE [LARGE SCALE GENOMIC DNA]</scope>
    <source>
        <strain evidence="6">JCM 4733</strain>
    </source>
</reference>
<proteinExistence type="predicted"/>
<dbReference type="Proteomes" id="UP000653644">
    <property type="component" value="Unassembled WGS sequence"/>
</dbReference>
<dbReference type="EMBL" id="BMVN01000053">
    <property type="protein sequence ID" value="GHA64910.1"/>
    <property type="molecule type" value="Genomic_DNA"/>
</dbReference>
<organism evidence="5 6">
    <name type="scientific">Streptomyces canarius</name>
    <dbReference type="NCBI Taxonomy" id="285453"/>
    <lineage>
        <taxon>Bacteria</taxon>
        <taxon>Bacillati</taxon>
        <taxon>Actinomycetota</taxon>
        <taxon>Actinomycetes</taxon>
        <taxon>Kitasatosporales</taxon>
        <taxon>Streptomycetaceae</taxon>
        <taxon>Streptomyces</taxon>
    </lineage>
</organism>
<dbReference type="Pfam" id="PF13649">
    <property type="entry name" value="Methyltransf_25"/>
    <property type="match status" value="1"/>
</dbReference>
<evidence type="ECO:0000256" key="3">
    <source>
        <dbReference type="ARBA" id="ARBA00022691"/>
    </source>
</evidence>
<dbReference type="InterPro" id="IPR029063">
    <property type="entry name" value="SAM-dependent_MTases_sf"/>
</dbReference>
<dbReference type="SUPFAM" id="SSF53335">
    <property type="entry name" value="S-adenosyl-L-methionine-dependent methyltransferases"/>
    <property type="match status" value="1"/>
</dbReference>
<dbReference type="PANTHER" id="PTHR43464">
    <property type="entry name" value="METHYLTRANSFERASE"/>
    <property type="match status" value="1"/>
</dbReference>
<keyword evidence="6" id="KW-1185">Reference proteome</keyword>
<dbReference type="InterPro" id="IPR041698">
    <property type="entry name" value="Methyltransf_25"/>
</dbReference>
<name>A0ABQ3DB76_9ACTN</name>
<dbReference type="CDD" id="cd02440">
    <property type="entry name" value="AdoMet_MTases"/>
    <property type="match status" value="1"/>
</dbReference>
<feature type="domain" description="Methyltransferase" evidence="4">
    <location>
        <begin position="127"/>
        <end position="219"/>
    </location>
</feature>
<dbReference type="PANTHER" id="PTHR43464:SF19">
    <property type="entry name" value="UBIQUINONE BIOSYNTHESIS O-METHYLTRANSFERASE, MITOCHONDRIAL"/>
    <property type="match status" value="1"/>
</dbReference>
<evidence type="ECO:0000256" key="2">
    <source>
        <dbReference type="ARBA" id="ARBA00022679"/>
    </source>
</evidence>
<keyword evidence="1" id="KW-0489">Methyltransferase</keyword>
<keyword evidence="2" id="KW-0808">Transferase</keyword>
<keyword evidence="3" id="KW-0949">S-adenosyl-L-methionine</keyword>
<dbReference type="Gene3D" id="3.40.50.150">
    <property type="entry name" value="Vaccinia Virus protein VP39"/>
    <property type="match status" value="1"/>
</dbReference>
<evidence type="ECO:0000256" key="1">
    <source>
        <dbReference type="ARBA" id="ARBA00022603"/>
    </source>
</evidence>
<evidence type="ECO:0000313" key="6">
    <source>
        <dbReference type="Proteomes" id="UP000653644"/>
    </source>
</evidence>
<evidence type="ECO:0000313" key="5">
    <source>
        <dbReference type="EMBL" id="GHA64910.1"/>
    </source>
</evidence>
<accession>A0ABQ3DB76</accession>
<protein>
    <recommendedName>
        <fullName evidence="4">Methyltransferase domain-containing protein</fullName>
    </recommendedName>
</protein>
<evidence type="ECO:0000259" key="4">
    <source>
        <dbReference type="Pfam" id="PF13649"/>
    </source>
</evidence>
<comment type="caution">
    <text evidence="5">The sequence shown here is derived from an EMBL/GenBank/DDBJ whole genome shotgun (WGS) entry which is preliminary data.</text>
</comment>